<dbReference type="InterPro" id="IPR029052">
    <property type="entry name" value="Metallo-depent_PP-like"/>
</dbReference>
<dbReference type="PROSITE" id="PS51318">
    <property type="entry name" value="TAT"/>
    <property type="match status" value="1"/>
</dbReference>
<dbReference type="InterPro" id="IPR008334">
    <property type="entry name" value="5'-Nucleotdase_C"/>
</dbReference>
<organism evidence="6 7">
    <name type="scientific">Kitasatospora arboriphila</name>
    <dbReference type="NCBI Taxonomy" id="258052"/>
    <lineage>
        <taxon>Bacteria</taxon>
        <taxon>Bacillati</taxon>
        <taxon>Actinomycetota</taxon>
        <taxon>Actinomycetes</taxon>
        <taxon>Kitasatosporales</taxon>
        <taxon>Streptomycetaceae</taxon>
        <taxon>Kitasatospora</taxon>
    </lineage>
</organism>
<feature type="domain" description="5'-Nucleotidase C-terminal" evidence="5">
    <location>
        <begin position="409"/>
        <end position="569"/>
    </location>
</feature>
<comment type="caution">
    <text evidence="6">The sequence shown here is derived from an EMBL/GenBank/DDBJ whole genome shotgun (WGS) entry which is preliminary data.</text>
</comment>
<accession>A0ABN1TC96</accession>
<reference evidence="6 7" key="1">
    <citation type="journal article" date="2019" name="Int. J. Syst. Evol. Microbiol.">
        <title>The Global Catalogue of Microorganisms (GCM) 10K type strain sequencing project: providing services to taxonomists for standard genome sequencing and annotation.</title>
        <authorList>
            <consortium name="The Broad Institute Genomics Platform"/>
            <consortium name="The Broad Institute Genome Sequencing Center for Infectious Disease"/>
            <person name="Wu L."/>
            <person name="Ma J."/>
        </authorList>
    </citation>
    <scope>NUCLEOTIDE SEQUENCE [LARGE SCALE GENOMIC DNA]</scope>
    <source>
        <strain evidence="6 7">JCM 13002</strain>
    </source>
</reference>
<evidence type="ECO:0000313" key="6">
    <source>
        <dbReference type="EMBL" id="GAA1074439.1"/>
    </source>
</evidence>
<feature type="domain" description="Calcineurin-like phosphoesterase" evidence="4">
    <location>
        <begin position="63"/>
        <end position="321"/>
    </location>
</feature>
<dbReference type="EMBL" id="BAAALD010000008">
    <property type="protein sequence ID" value="GAA1074439.1"/>
    <property type="molecule type" value="Genomic_DNA"/>
</dbReference>
<keyword evidence="2" id="KW-0547">Nucleotide-binding</keyword>
<dbReference type="Gene3D" id="3.90.780.10">
    <property type="entry name" value="5'-Nucleotidase, C-terminal domain"/>
    <property type="match status" value="1"/>
</dbReference>
<proteinExistence type="inferred from homology"/>
<dbReference type="PRINTS" id="PR01607">
    <property type="entry name" value="APYRASEFAMLY"/>
</dbReference>
<dbReference type="PANTHER" id="PTHR11575:SF24">
    <property type="entry name" value="5'-NUCLEOTIDASE"/>
    <property type="match status" value="1"/>
</dbReference>
<gene>
    <name evidence="6" type="ORF">GCM10009663_13830</name>
</gene>
<dbReference type="InterPro" id="IPR036907">
    <property type="entry name" value="5'-Nucleotdase_C_sf"/>
</dbReference>
<evidence type="ECO:0000256" key="1">
    <source>
        <dbReference type="ARBA" id="ARBA00022729"/>
    </source>
</evidence>
<keyword evidence="1" id="KW-0732">Signal</keyword>
<feature type="compositionally biased region" description="Polar residues" evidence="3">
    <location>
        <begin position="11"/>
        <end position="20"/>
    </location>
</feature>
<keyword evidence="7" id="KW-1185">Reference proteome</keyword>
<sequence length="616" mass="63717">MAPAPAGPQTVRGTLMSTSGQTGRYRRTALAAAAAAGLLGTLLVPSVAEAHGHHKPKVEDLQLLAINDFHGNLEPPAGSSGTVKEVDPATGQVVSTPAGGIEYLATALRDARKGHRNTLTVAAGDIVGASPLLSGLFHDEPTIEAMNELGLDVTSVGNHEFDEGSKELLRLQDGGCHPTDGCYTKGRKFKGADFQYLAANVTNEKTGRPLLDPYWIADVHGEKVGFIGVTLEGTPNIVTAAGVKGLKFGDEVETINKYTAVLKRKGVNAIVALIHEGGYPASTTYNYDCGAGGSGVSGPIVDIAKNIDPAVGAIVTGHTHNAYACAIPDKNGVPRSVTSAASFGRLYTEINLQIDKRTGAIVRPSVTAANHVVRRTVAKAPDMTKLIDTYNKLAAPIANRPVGYISADINGRGSADLEKPLGDVIADAQLAGTAPADKGGAQIAFMNPGGIRSDLVYKASAAEGDGVVTYGEAFTVQPFTNMMQVKTLTGAKVVELLQQQVSGLNDAAPKILQVSKGLTYTLDMTKTGAARVVVSSIKLNGTAIDPAASYRVAANEFLAGGGDGFPAFTSGTNTLVGPSDLDLFNAYLGANSSAAKPLAPPARDRISLVGDGTDKD</sequence>
<dbReference type="Gene3D" id="3.60.21.10">
    <property type="match status" value="1"/>
</dbReference>
<keyword evidence="2" id="KW-0378">Hydrolase</keyword>
<evidence type="ECO:0000259" key="5">
    <source>
        <dbReference type="Pfam" id="PF02872"/>
    </source>
</evidence>
<evidence type="ECO:0000256" key="2">
    <source>
        <dbReference type="RuleBase" id="RU362119"/>
    </source>
</evidence>
<dbReference type="InterPro" id="IPR006179">
    <property type="entry name" value="5_nucleotidase/apyrase"/>
</dbReference>
<dbReference type="Pfam" id="PF00149">
    <property type="entry name" value="Metallophos"/>
    <property type="match status" value="1"/>
</dbReference>
<dbReference type="InterPro" id="IPR006311">
    <property type="entry name" value="TAT_signal"/>
</dbReference>
<dbReference type="SUPFAM" id="SSF56300">
    <property type="entry name" value="Metallo-dependent phosphatases"/>
    <property type="match status" value="1"/>
</dbReference>
<name>A0ABN1TC96_9ACTN</name>
<evidence type="ECO:0000313" key="7">
    <source>
        <dbReference type="Proteomes" id="UP001499987"/>
    </source>
</evidence>
<dbReference type="SUPFAM" id="SSF55816">
    <property type="entry name" value="5'-nucleotidase (syn. UDP-sugar hydrolase), C-terminal domain"/>
    <property type="match status" value="1"/>
</dbReference>
<dbReference type="Proteomes" id="UP001499987">
    <property type="component" value="Unassembled WGS sequence"/>
</dbReference>
<comment type="similarity">
    <text evidence="2">Belongs to the 5'-nucleotidase family.</text>
</comment>
<feature type="region of interest" description="Disordered" evidence="3">
    <location>
        <begin position="1"/>
        <end position="20"/>
    </location>
</feature>
<evidence type="ECO:0000256" key="3">
    <source>
        <dbReference type="SAM" id="MobiDB-lite"/>
    </source>
</evidence>
<protein>
    <submittedName>
        <fullName evidence="6">Bifunctional metallophosphatase/5'-nucleotidase</fullName>
    </submittedName>
</protein>
<evidence type="ECO:0000259" key="4">
    <source>
        <dbReference type="Pfam" id="PF00149"/>
    </source>
</evidence>
<dbReference type="Pfam" id="PF02872">
    <property type="entry name" value="5_nucleotid_C"/>
    <property type="match status" value="1"/>
</dbReference>
<dbReference type="InterPro" id="IPR004843">
    <property type="entry name" value="Calcineurin-like_PHP"/>
</dbReference>
<dbReference type="PANTHER" id="PTHR11575">
    <property type="entry name" value="5'-NUCLEOTIDASE-RELATED"/>
    <property type="match status" value="1"/>
</dbReference>